<dbReference type="InterPro" id="IPR001867">
    <property type="entry name" value="OmpR/PhoB-type_DNA-bd"/>
</dbReference>
<dbReference type="InterPro" id="IPR016032">
    <property type="entry name" value="Sig_transdc_resp-reg_C-effctor"/>
</dbReference>
<dbReference type="Gene3D" id="1.10.10.10">
    <property type="entry name" value="Winged helix-like DNA-binding domain superfamily/Winged helix DNA-binding domain"/>
    <property type="match status" value="1"/>
</dbReference>
<dbReference type="GO" id="GO:0003677">
    <property type="term" value="F:DNA binding"/>
    <property type="evidence" value="ECO:0007669"/>
    <property type="project" value="UniProtKB-KW"/>
</dbReference>
<feature type="domain" description="OmpR/PhoB-type" evidence="3">
    <location>
        <begin position="20"/>
        <end position="94"/>
    </location>
</feature>
<accession>A0A1H4AJB5</accession>
<dbReference type="Pfam" id="PF03704">
    <property type="entry name" value="BTAD"/>
    <property type="match status" value="1"/>
</dbReference>
<evidence type="ECO:0000259" key="3">
    <source>
        <dbReference type="SMART" id="SM00862"/>
    </source>
</evidence>
<comment type="similarity">
    <text evidence="1">Belongs to the AfsR/DnrI/RedD regulatory family.</text>
</comment>
<organism evidence="5 6">
    <name type="scientific">Rubrimonas cliftonensis</name>
    <dbReference type="NCBI Taxonomy" id="89524"/>
    <lineage>
        <taxon>Bacteria</taxon>
        <taxon>Pseudomonadati</taxon>
        <taxon>Pseudomonadota</taxon>
        <taxon>Alphaproteobacteria</taxon>
        <taxon>Rhodobacterales</taxon>
        <taxon>Paracoccaceae</taxon>
        <taxon>Rubrimonas</taxon>
    </lineage>
</organism>
<dbReference type="InterPro" id="IPR011990">
    <property type="entry name" value="TPR-like_helical_dom_sf"/>
</dbReference>
<reference evidence="5 6" key="1">
    <citation type="submission" date="2016-10" db="EMBL/GenBank/DDBJ databases">
        <authorList>
            <person name="de Groot N.N."/>
        </authorList>
    </citation>
    <scope>NUCLEOTIDE SEQUENCE [LARGE SCALE GENOMIC DNA]</scope>
    <source>
        <strain evidence="5 6">DSM 15345</strain>
    </source>
</reference>
<dbReference type="SMART" id="SM00862">
    <property type="entry name" value="Trans_reg_C"/>
    <property type="match status" value="1"/>
</dbReference>
<evidence type="ECO:0000256" key="1">
    <source>
        <dbReference type="ARBA" id="ARBA00005820"/>
    </source>
</evidence>
<dbReference type="Pfam" id="PF13191">
    <property type="entry name" value="AAA_16"/>
    <property type="match status" value="1"/>
</dbReference>
<dbReference type="GO" id="GO:0006355">
    <property type="term" value="P:regulation of DNA-templated transcription"/>
    <property type="evidence" value="ECO:0007669"/>
    <property type="project" value="InterPro"/>
</dbReference>
<dbReference type="InterPro" id="IPR036388">
    <property type="entry name" value="WH-like_DNA-bd_sf"/>
</dbReference>
<dbReference type="InterPro" id="IPR027417">
    <property type="entry name" value="P-loop_NTPase"/>
</dbReference>
<dbReference type="SUPFAM" id="SSF48452">
    <property type="entry name" value="TPR-like"/>
    <property type="match status" value="1"/>
</dbReference>
<feature type="domain" description="Bacterial transcriptional activator" evidence="4">
    <location>
        <begin position="101"/>
        <end position="238"/>
    </location>
</feature>
<evidence type="ECO:0000313" key="5">
    <source>
        <dbReference type="EMBL" id="SEA35722.1"/>
    </source>
</evidence>
<evidence type="ECO:0000259" key="4">
    <source>
        <dbReference type="SMART" id="SM01043"/>
    </source>
</evidence>
<dbReference type="EMBL" id="FNQM01000004">
    <property type="protein sequence ID" value="SEA35722.1"/>
    <property type="molecule type" value="Genomic_DNA"/>
</dbReference>
<gene>
    <name evidence="5" type="ORF">SAMN05444370_104244</name>
</gene>
<name>A0A1H4AJB5_9RHOB</name>
<dbReference type="Gene3D" id="1.25.40.10">
    <property type="entry name" value="Tetratricopeptide repeat domain"/>
    <property type="match status" value="1"/>
</dbReference>
<dbReference type="SUPFAM" id="SSF52540">
    <property type="entry name" value="P-loop containing nucleoside triphosphate hydrolases"/>
    <property type="match status" value="1"/>
</dbReference>
<evidence type="ECO:0000256" key="2">
    <source>
        <dbReference type="ARBA" id="ARBA00023125"/>
    </source>
</evidence>
<dbReference type="InterPro" id="IPR005158">
    <property type="entry name" value="BTAD"/>
</dbReference>
<dbReference type="SMART" id="SM01043">
    <property type="entry name" value="BTAD"/>
    <property type="match status" value="1"/>
</dbReference>
<dbReference type="GO" id="GO:0000160">
    <property type="term" value="P:phosphorelay signal transduction system"/>
    <property type="evidence" value="ECO:0007669"/>
    <property type="project" value="InterPro"/>
</dbReference>
<proteinExistence type="inferred from homology"/>
<keyword evidence="6" id="KW-1185">Reference proteome</keyword>
<dbReference type="STRING" id="89524.SAMN05444370_104244"/>
<sequence>MAEAITLELVGGFSLRGAGGAVLPAPGRRAGALLAYLALEPSRAHSRDSLAALLWPEAGPAEARAALRQALHALRRALGPAAGAIEADGAALRLAPSGLPCDAAALENATADADALRRLRASWRGELLAGSAPAGAAHEAWLETRRRTFAERLARAYRGLLESDLEAARWDEALATARRLAAVDPLDETAALGAMRALAGGGDRPGALRVHDALAERLRAALAADPGPELADLARRLRRPPSPSIARAAHAAPDAADAAPVVLLCVHVAAEARGAARRAALDAVAAAARAAGGVETARRPDALYAAFGGEGLRAAHLVAAAAAAADAVQGSAEPARAALTVATLRDGGGERPPWICAADTAEADRLAATTAPGEVLAHPSLARLDGAERLRLAAVVDGAGMRALRLGGVALAPDGGDMVGRVAERAQLVAAARAVAAEGGARVVALRGEPGAGKSRLIAAAQATLRAAHGFRTVTVTPPTGALAAEGALLRALTAALGCGECRADAADAHGRAALRRDHAAAAIRAASGPLCIALEDFERAAPADAAELAALVVALADAPALWLAATRRGEGAADLLLDGVAGRAPVATLDLAPLSDAEARAMAARSGLDPARQAACVARARGNPLFLSQLLRHADEGPDAPPPPSVLGAVAARLDRIGAAARALLRATAVLGDATTAQAALALSATGPEALREATGRGLLVADGDRLAFEHPLVREGVLAATPGEARERLHARAARIAGAARPAARARHLLAARDPQAADALRVAAAAERAAGRYADAVALAEGGRALRPPPRLAAALALEAGRALLALGEPGRAFEALGDAVALDGGAAVEATLARAAACRALDRLDDGLAMVDAAEAALRPHDHALRAEAALTRSRLAFAQGRPDSVEAAAAEALEAARLAAAPALQAAAFGGLADAAYAGARLRSATARLEESLALCARHRLDREALAQQSLRVHLHIYRGRLRGALDDAAAGAAQARAIGAWRAEINLLLGVAAAAFSLERLDRCADAAEAAAARAAATGARRFDVVAALYLARIRLVSGDTAAARALIERARDGAAATSAAVYGAQVEALAACAAETPEAAQDALEGGARLLAAGAISHNALRFHPNAGLVALRHGDAEQAVGAARRLEAVTATEPIAWSRLHASALRAAVAADAGASARTARIAGRLGFTVLARLCGGARPRVIA</sequence>
<dbReference type="RefSeq" id="WP_175478827.1">
    <property type="nucleotide sequence ID" value="NZ_FNQM01000004.1"/>
</dbReference>
<dbReference type="InterPro" id="IPR051677">
    <property type="entry name" value="AfsR-DnrI-RedD_regulator"/>
</dbReference>
<dbReference type="SUPFAM" id="SSF46894">
    <property type="entry name" value="C-terminal effector domain of the bipartite response regulators"/>
    <property type="match status" value="1"/>
</dbReference>
<dbReference type="AlphaFoldDB" id="A0A1H4AJB5"/>
<evidence type="ECO:0000313" key="6">
    <source>
        <dbReference type="Proteomes" id="UP000198703"/>
    </source>
</evidence>
<keyword evidence="2 5" id="KW-0238">DNA-binding</keyword>
<dbReference type="PANTHER" id="PTHR35807">
    <property type="entry name" value="TRANSCRIPTIONAL REGULATOR REDD-RELATED"/>
    <property type="match status" value="1"/>
</dbReference>
<dbReference type="InterPro" id="IPR041664">
    <property type="entry name" value="AAA_16"/>
</dbReference>
<dbReference type="Proteomes" id="UP000198703">
    <property type="component" value="Unassembled WGS sequence"/>
</dbReference>
<protein>
    <submittedName>
        <fullName evidence="5">DNA-binding transcriptional activator of the SARP family</fullName>
    </submittedName>
</protein>